<sequence length="62" mass="6963">MENLRKSLGFNTMLVIISLSIPLILTQIYVSPLTGWTLLIFSPFGTIIGAVNLFKHHIYTSQ</sequence>
<keyword evidence="1" id="KW-0472">Membrane</keyword>
<protein>
    <submittedName>
        <fullName evidence="2">Uncharacterized protein</fullName>
    </submittedName>
</protein>
<accession>A0A0V8JNP5</accession>
<keyword evidence="1" id="KW-1133">Transmembrane helix</keyword>
<keyword evidence="1" id="KW-0812">Transmembrane</keyword>
<comment type="caution">
    <text evidence="2">The sequence shown here is derived from an EMBL/GenBank/DDBJ whole genome shotgun (WGS) entry which is preliminary data.</text>
</comment>
<dbReference type="GeneID" id="93681414"/>
<dbReference type="AlphaFoldDB" id="A0A0V8JNP5"/>
<dbReference type="Proteomes" id="UP000053681">
    <property type="component" value="Unassembled WGS sequence"/>
</dbReference>
<reference evidence="2 3" key="1">
    <citation type="submission" date="2015-11" db="EMBL/GenBank/DDBJ databases">
        <title>Bacillus caseinolyticus sp nov.</title>
        <authorList>
            <person name="Dastager S.G."/>
            <person name="Mawlankar R."/>
        </authorList>
    </citation>
    <scope>NUCLEOTIDE SEQUENCE [LARGE SCALE GENOMIC DNA]</scope>
    <source>
        <strain evidence="2 3">SGD-V-76</strain>
    </source>
</reference>
<feature type="transmembrane region" description="Helical" evidence="1">
    <location>
        <begin position="12"/>
        <end position="30"/>
    </location>
</feature>
<evidence type="ECO:0000313" key="2">
    <source>
        <dbReference type="EMBL" id="KSU88647.1"/>
    </source>
</evidence>
<keyword evidence="3" id="KW-1185">Reference proteome</keyword>
<dbReference type="RefSeq" id="WP_025909267.1">
    <property type="nucleotide sequence ID" value="NZ_KQ758636.1"/>
</dbReference>
<dbReference type="EMBL" id="LNQP01000017">
    <property type="protein sequence ID" value="KSU88647.1"/>
    <property type="molecule type" value="Genomic_DNA"/>
</dbReference>
<gene>
    <name evidence="2" type="ORF">AS180_06595</name>
</gene>
<organism evidence="2 3">
    <name type="scientific">Priestia veravalensis</name>
    <dbReference type="NCBI Taxonomy" id="1414648"/>
    <lineage>
        <taxon>Bacteria</taxon>
        <taxon>Bacillati</taxon>
        <taxon>Bacillota</taxon>
        <taxon>Bacilli</taxon>
        <taxon>Bacillales</taxon>
        <taxon>Bacillaceae</taxon>
        <taxon>Priestia</taxon>
    </lineage>
</organism>
<evidence type="ECO:0000313" key="3">
    <source>
        <dbReference type="Proteomes" id="UP000053681"/>
    </source>
</evidence>
<name>A0A0V8JNP5_9BACI</name>
<proteinExistence type="predicted"/>
<evidence type="ECO:0000256" key="1">
    <source>
        <dbReference type="SAM" id="Phobius"/>
    </source>
</evidence>
<feature type="transmembrane region" description="Helical" evidence="1">
    <location>
        <begin position="36"/>
        <end position="54"/>
    </location>
</feature>